<keyword evidence="4" id="KW-0418">Kinase</keyword>
<accession>A0AAD7PIM6</accession>
<dbReference type="PROSITE" id="PS50290">
    <property type="entry name" value="PI3_4_KINASE_3"/>
    <property type="match status" value="1"/>
</dbReference>
<evidence type="ECO:0000256" key="3">
    <source>
        <dbReference type="ARBA" id="ARBA00022679"/>
    </source>
</evidence>
<gene>
    <name evidence="8" type="ORF">O6P43_023366</name>
</gene>
<name>A0AAD7PIM6_QUISA</name>
<comment type="caution">
    <text evidence="8">The sequence shown here is derived from an EMBL/GenBank/DDBJ whole genome shotgun (WGS) entry which is preliminary data.</text>
</comment>
<keyword evidence="9" id="KW-1185">Reference proteome</keyword>
<dbReference type="FunFam" id="3.30.1010.10:FF:000018">
    <property type="entry name" value="phosphatidylinositol 4-kinase beta 1"/>
    <property type="match status" value="1"/>
</dbReference>
<evidence type="ECO:0000259" key="6">
    <source>
        <dbReference type="PROSITE" id="PS50290"/>
    </source>
</evidence>
<organism evidence="8 9">
    <name type="scientific">Quillaja saponaria</name>
    <name type="common">Soap bark tree</name>
    <dbReference type="NCBI Taxonomy" id="32244"/>
    <lineage>
        <taxon>Eukaryota</taxon>
        <taxon>Viridiplantae</taxon>
        <taxon>Streptophyta</taxon>
        <taxon>Embryophyta</taxon>
        <taxon>Tracheophyta</taxon>
        <taxon>Spermatophyta</taxon>
        <taxon>Magnoliopsida</taxon>
        <taxon>eudicotyledons</taxon>
        <taxon>Gunneridae</taxon>
        <taxon>Pentapetalae</taxon>
        <taxon>rosids</taxon>
        <taxon>fabids</taxon>
        <taxon>Fabales</taxon>
        <taxon>Quillajaceae</taxon>
        <taxon>Quillaja</taxon>
    </lineage>
</organism>
<dbReference type="InterPro" id="IPR000403">
    <property type="entry name" value="PI3/4_kinase_cat_dom"/>
</dbReference>
<dbReference type="InterPro" id="IPR049160">
    <property type="entry name" value="PI4KB-PIK1_PIK"/>
</dbReference>
<feature type="region of interest" description="Disordered" evidence="5">
    <location>
        <begin position="461"/>
        <end position="496"/>
    </location>
</feature>
<proteinExistence type="predicted"/>
<feature type="compositionally biased region" description="Basic and acidic residues" evidence="5">
    <location>
        <begin position="10"/>
        <end position="20"/>
    </location>
</feature>
<dbReference type="GO" id="GO:0005737">
    <property type="term" value="C:cytoplasm"/>
    <property type="evidence" value="ECO:0007669"/>
    <property type="project" value="TreeGrafter"/>
</dbReference>
<dbReference type="KEGG" id="qsa:O6P43_023366"/>
<evidence type="ECO:0000256" key="2">
    <source>
        <dbReference type="ARBA" id="ARBA00012169"/>
    </source>
</evidence>
<dbReference type="InterPro" id="IPR015433">
    <property type="entry name" value="PI3/4_kinase"/>
</dbReference>
<feature type="compositionally biased region" description="Basic and acidic residues" evidence="5">
    <location>
        <begin position="201"/>
        <end position="213"/>
    </location>
</feature>
<dbReference type="GO" id="GO:0016020">
    <property type="term" value="C:membrane"/>
    <property type="evidence" value="ECO:0007669"/>
    <property type="project" value="TreeGrafter"/>
</dbReference>
<dbReference type="PROSITE" id="PS00915">
    <property type="entry name" value="PI3_4_KINASE_1"/>
    <property type="match status" value="1"/>
</dbReference>
<dbReference type="InterPro" id="IPR057754">
    <property type="entry name" value="PI4-kinase_beta/PIK1_cat"/>
</dbReference>
<dbReference type="PANTHER" id="PTHR10048">
    <property type="entry name" value="PHOSPHATIDYLINOSITOL KINASE"/>
    <property type="match status" value="1"/>
</dbReference>
<dbReference type="InterPro" id="IPR001263">
    <property type="entry name" value="PI3K_accessory_dom"/>
</dbReference>
<evidence type="ECO:0000256" key="4">
    <source>
        <dbReference type="ARBA" id="ARBA00022777"/>
    </source>
</evidence>
<dbReference type="PROSITE" id="PS51545">
    <property type="entry name" value="PIK_HELICAL"/>
    <property type="match status" value="1"/>
</dbReference>
<dbReference type="GO" id="GO:0046854">
    <property type="term" value="P:phosphatidylinositol phosphate biosynthetic process"/>
    <property type="evidence" value="ECO:0007669"/>
    <property type="project" value="InterPro"/>
</dbReference>
<dbReference type="Gene3D" id="1.10.1070.11">
    <property type="entry name" value="Phosphatidylinositol 3-/4-kinase, catalytic domain"/>
    <property type="match status" value="2"/>
</dbReference>
<feature type="compositionally biased region" description="Polar residues" evidence="5">
    <location>
        <begin position="785"/>
        <end position="800"/>
    </location>
</feature>
<dbReference type="InterPro" id="IPR036940">
    <property type="entry name" value="PI3/4_kinase_cat_sf"/>
</dbReference>
<feature type="region of interest" description="Disordered" evidence="5">
    <location>
        <begin position="776"/>
        <end position="805"/>
    </location>
</feature>
<protein>
    <recommendedName>
        <fullName evidence="2">1-phosphatidylinositol 4-kinase</fullName>
        <ecNumber evidence="2">2.7.1.67</ecNumber>
    </recommendedName>
</protein>
<dbReference type="PROSITE" id="PS00916">
    <property type="entry name" value="PI3_4_KINASE_2"/>
    <property type="match status" value="1"/>
</dbReference>
<feature type="region of interest" description="Disordered" evidence="5">
    <location>
        <begin position="389"/>
        <end position="412"/>
    </location>
</feature>
<evidence type="ECO:0000313" key="9">
    <source>
        <dbReference type="Proteomes" id="UP001163823"/>
    </source>
</evidence>
<dbReference type="GO" id="GO:0004430">
    <property type="term" value="F:1-phosphatidylinositol 4-kinase activity"/>
    <property type="evidence" value="ECO:0007669"/>
    <property type="project" value="UniProtKB-EC"/>
</dbReference>
<feature type="domain" description="PIK helical" evidence="7">
    <location>
        <begin position="1"/>
        <end position="141"/>
    </location>
</feature>
<dbReference type="Pfam" id="PF21245">
    <property type="entry name" value="PI4KB-PIK1_PIK"/>
    <property type="match status" value="1"/>
</dbReference>
<feature type="domain" description="PI3K/PI4K catalytic" evidence="6">
    <location>
        <begin position="811"/>
        <end position="1057"/>
    </location>
</feature>
<dbReference type="Proteomes" id="UP001163823">
    <property type="component" value="Chromosome 9"/>
</dbReference>
<dbReference type="Gene3D" id="3.30.1010.10">
    <property type="entry name" value="Phosphatidylinositol 3-kinase Catalytic Subunit, Chain A, domain 4"/>
    <property type="match status" value="1"/>
</dbReference>
<dbReference type="InterPro" id="IPR018936">
    <property type="entry name" value="PI3/4_kinase_CS"/>
</dbReference>
<evidence type="ECO:0000313" key="8">
    <source>
        <dbReference type="EMBL" id="KAJ7957011.1"/>
    </source>
</evidence>
<feature type="compositionally biased region" description="Polar residues" evidence="5">
    <location>
        <begin position="481"/>
        <end position="496"/>
    </location>
</feature>
<dbReference type="PANTHER" id="PTHR10048:SF22">
    <property type="entry name" value="PHOSPHATIDYLINOSITOL 4-KINASE BETA"/>
    <property type="match status" value="1"/>
</dbReference>
<feature type="region of interest" description="Disordered" evidence="5">
    <location>
        <begin position="182"/>
        <end position="213"/>
    </location>
</feature>
<feature type="region of interest" description="Disordered" evidence="5">
    <location>
        <begin position="1"/>
        <end position="26"/>
    </location>
</feature>
<feature type="compositionally biased region" description="Polar residues" evidence="5">
    <location>
        <begin position="185"/>
        <end position="200"/>
    </location>
</feature>
<keyword evidence="3" id="KW-0808">Transferase</keyword>
<dbReference type="Gene3D" id="1.25.40.70">
    <property type="entry name" value="Phosphatidylinositol 3-kinase, accessory domain (PIK)"/>
    <property type="match status" value="1"/>
</dbReference>
<dbReference type="GO" id="GO:0048015">
    <property type="term" value="P:phosphatidylinositol-mediated signaling"/>
    <property type="evidence" value="ECO:0007669"/>
    <property type="project" value="TreeGrafter"/>
</dbReference>
<dbReference type="Pfam" id="PF00454">
    <property type="entry name" value="PI3_PI4_kinase"/>
    <property type="match status" value="1"/>
</dbReference>
<dbReference type="EC" id="2.7.1.67" evidence="2"/>
<feature type="compositionally biased region" description="Acidic residues" evidence="5">
    <location>
        <begin position="396"/>
        <end position="409"/>
    </location>
</feature>
<evidence type="ECO:0000256" key="1">
    <source>
        <dbReference type="ARBA" id="ARBA00001686"/>
    </source>
</evidence>
<dbReference type="AlphaFoldDB" id="A0AAD7PIM6"/>
<dbReference type="InterPro" id="IPR011009">
    <property type="entry name" value="Kinase-like_dom_sf"/>
</dbReference>
<dbReference type="InterPro" id="IPR042236">
    <property type="entry name" value="PI3K_accessory_sf"/>
</dbReference>
<dbReference type="SUPFAM" id="SSF48371">
    <property type="entry name" value="ARM repeat"/>
    <property type="match status" value="1"/>
</dbReference>
<feature type="region of interest" description="Disordered" evidence="5">
    <location>
        <begin position="349"/>
        <end position="373"/>
    </location>
</feature>
<comment type="catalytic activity">
    <reaction evidence="1">
        <text>a 1,2-diacyl-sn-glycero-3-phospho-(1D-myo-inositol) + ATP = a 1,2-diacyl-sn-glycero-3-phospho-(1D-myo-inositol 4-phosphate) + ADP + H(+)</text>
        <dbReference type="Rhea" id="RHEA:19877"/>
        <dbReference type="ChEBI" id="CHEBI:15378"/>
        <dbReference type="ChEBI" id="CHEBI:30616"/>
        <dbReference type="ChEBI" id="CHEBI:57880"/>
        <dbReference type="ChEBI" id="CHEBI:58178"/>
        <dbReference type="ChEBI" id="CHEBI:456216"/>
        <dbReference type="EC" id="2.7.1.67"/>
    </reaction>
</comment>
<sequence>MVRLLGMSRGETDESPREITSRTNQASESGESGWLMRFFDSAFFCEWIAVSYLYKHDHSGVRDYLCNRMYTLPLTGIESYLFQICYMMIHKPSPSLDKFVIDVCSKSLKIAQKVQWFLLAELEDSDDNEGISRIQEKCQIAATLMGEWPPLILPQSAPTSPGGKNQVLNKLLSSKQRLLSLTSSPPQRSLSFSPLSGNNLQEDRNQMSPDDNKIFKKFMPGSKVRDALLFRKSFEKDDEDSEKDGLFKRLLRDSKTDDELGPKIRDALLFRKSSDKDDADAEKDGFFKRLLRDNRGEDEELTSSSEGFFKRLFRDSKSESEDKSNSKSMEDDEKEGFFRKFFKEKFEDKKDGNDDEDVFNSEEKCSKSAEDDEKEGFFRKLFSNKIEDKKDANDKLEEETANGEEEEPSELSLFRRLFRVHPEDAKSNAANESSNAGSLFESSPGTENFFRKLFRDRDRSVEDSQLFGSKKHKEKRPGSPKQLSENSNTKPPLPNNTASWFRKGAYHESLDFVLSLCETSYGLVDVFPIEDRKSALLESLTDINRHIIEAQISGGVCFPMGKGIYRVLHIPEDEAVLLNSREKAPYLICVEVLKCEMPSNSKDPSSAQKLSRGGIPLANGDALLSKPPPWAYPLWTAQEVYRNSNERMSRSTVQAIDQAMTHMSEAKVKFVSVNLSVEIQLPCQSKNTKVPDLHSGIRGNSLLPASVYREGVTELSRAGSGNDLEWVQVVLTADPGVRMDDIEEQALPRRKEHRRVPSTVAMEEVKAAAAKGEAPLGLPLKGAGQDSSDAQPRVNGSTPKASDALSGELWETKKERIRRASVYGNLPGWDLCSVIVKSGDDCRQEHLAVQLISHFYDIFQEAGLPLWLRPYEVLVTSSYTALIETIPDTASIHSIKSRYPDISSLRDFFIAKYQENSPSFKLAQRNFVESMAGYSLVCYLLQVKDRHNGNLLMDEGSAPFKLTRELLEVMDSDAEGVPSEFFDYFKVLCIQGFLTCRKHAERIILLVEMLQESGFPCFKGGPRTIQNLRKRYHLSLTEEQCVSLVLSLISSSLDAWRTRQYDYYQRVLNGIL</sequence>
<reference evidence="8" key="1">
    <citation type="journal article" date="2023" name="Science">
        <title>Elucidation of the pathway for biosynthesis of saponin adjuvants from the soapbark tree.</title>
        <authorList>
            <person name="Reed J."/>
            <person name="Orme A."/>
            <person name="El-Demerdash A."/>
            <person name="Owen C."/>
            <person name="Martin L.B.B."/>
            <person name="Misra R.C."/>
            <person name="Kikuchi S."/>
            <person name="Rejzek M."/>
            <person name="Martin A.C."/>
            <person name="Harkess A."/>
            <person name="Leebens-Mack J."/>
            <person name="Louveau T."/>
            <person name="Stephenson M.J."/>
            <person name="Osbourn A."/>
        </authorList>
    </citation>
    <scope>NUCLEOTIDE SEQUENCE</scope>
    <source>
        <strain evidence="8">S10</strain>
    </source>
</reference>
<dbReference type="SUPFAM" id="SSF56112">
    <property type="entry name" value="Protein kinase-like (PK-like)"/>
    <property type="match status" value="1"/>
</dbReference>
<dbReference type="CDD" id="cd05168">
    <property type="entry name" value="PI4Kc_III_beta"/>
    <property type="match status" value="1"/>
</dbReference>
<dbReference type="EMBL" id="JARAOO010000009">
    <property type="protein sequence ID" value="KAJ7957011.1"/>
    <property type="molecule type" value="Genomic_DNA"/>
</dbReference>
<dbReference type="InterPro" id="IPR016024">
    <property type="entry name" value="ARM-type_fold"/>
</dbReference>
<evidence type="ECO:0000259" key="7">
    <source>
        <dbReference type="PROSITE" id="PS51545"/>
    </source>
</evidence>
<dbReference type="SMART" id="SM00146">
    <property type="entry name" value="PI3Kc"/>
    <property type="match status" value="1"/>
</dbReference>
<evidence type="ECO:0000256" key="5">
    <source>
        <dbReference type="SAM" id="MobiDB-lite"/>
    </source>
</evidence>